<sequence length="394" mass="44162">MQTLRNKKHIIVPVIIVTLIILGWSAVFDNMAKEFTNKGLLQAGAFFGTIRFLNAVVSMFQEVEISFIVTSLSIGQLLDPINDLVEYVSDGLKIAIGSYLLQRTIVEITSTALFNILFTVAGFGYIASFFLFAPGVKTLLFKVFMTALFLRFSVVLIMFATTAFSASFLDEKIESEKQKTTSLSAELDDSRRAAENVSEELLERITVDIAQVENEKEAVIGQIQPRQEAIRENRYALSKRESELRAIKQTLGVMDSLRGNDDVDRLRQEINELEIQNDRLAEEIDELNQRVDFLDEEIERAESHLYEESNGFLKMLGGGVGAAWDYISNLASGLVDSTMSALVLLLFKMLLLPIGFLYALLKGFKAIWGLELSEAGGAADQELRHTFEKNKVDR</sequence>
<gene>
    <name evidence="3" type="ORF">EDC38_0386</name>
</gene>
<keyword evidence="4" id="KW-1185">Reference proteome</keyword>
<accession>A0A3N1NWY3</accession>
<evidence type="ECO:0000313" key="4">
    <source>
        <dbReference type="Proteomes" id="UP000273643"/>
    </source>
</evidence>
<reference evidence="3 4" key="1">
    <citation type="submission" date="2018-11" db="EMBL/GenBank/DDBJ databases">
        <title>Genomic Encyclopedia of Type Strains, Phase IV (KMG-IV): sequencing the most valuable type-strain genomes for metagenomic binning, comparative biology and taxonomic classification.</title>
        <authorList>
            <person name="Goeker M."/>
        </authorList>
    </citation>
    <scope>NUCLEOTIDE SEQUENCE [LARGE SCALE GENOMIC DNA]</scope>
    <source>
        <strain evidence="3 4">DSM 16974</strain>
    </source>
</reference>
<evidence type="ECO:0000313" key="3">
    <source>
        <dbReference type="EMBL" id="ROQ19798.1"/>
    </source>
</evidence>
<feature type="transmembrane region" description="Helical" evidence="2">
    <location>
        <begin position="9"/>
        <end position="28"/>
    </location>
</feature>
<evidence type="ECO:0000256" key="2">
    <source>
        <dbReference type="SAM" id="Phobius"/>
    </source>
</evidence>
<keyword evidence="2" id="KW-1133">Transmembrane helix</keyword>
<feature type="coiled-coil region" evidence="1">
    <location>
        <begin position="256"/>
        <end position="304"/>
    </location>
</feature>
<keyword evidence="2" id="KW-0472">Membrane</keyword>
<evidence type="ECO:0000256" key="1">
    <source>
        <dbReference type="SAM" id="Coils"/>
    </source>
</evidence>
<dbReference type="Proteomes" id="UP000273643">
    <property type="component" value="Unassembled WGS sequence"/>
</dbReference>
<dbReference type="RefSeq" id="WP_123637097.1">
    <property type="nucleotide sequence ID" value="NZ_RJUK01000001.1"/>
</dbReference>
<keyword evidence="1" id="KW-0175">Coiled coil</keyword>
<proteinExistence type="predicted"/>
<comment type="caution">
    <text evidence="3">The sequence shown here is derived from an EMBL/GenBank/DDBJ whole genome shotgun (WGS) entry which is preliminary data.</text>
</comment>
<name>A0A3N1NWY3_9GAMM</name>
<feature type="transmembrane region" description="Helical" evidence="2">
    <location>
        <begin position="339"/>
        <end position="361"/>
    </location>
</feature>
<protein>
    <submittedName>
        <fullName evidence="3">Uncharacterized protein</fullName>
    </submittedName>
</protein>
<dbReference type="OrthoDB" id="5293851at2"/>
<dbReference type="Gene3D" id="1.20.5.300">
    <property type="match status" value="1"/>
</dbReference>
<organism evidence="3 4">
    <name type="scientific">Marinimicrobium koreense</name>
    <dbReference type="NCBI Taxonomy" id="306545"/>
    <lineage>
        <taxon>Bacteria</taxon>
        <taxon>Pseudomonadati</taxon>
        <taxon>Pseudomonadota</taxon>
        <taxon>Gammaproteobacteria</taxon>
        <taxon>Cellvibrionales</taxon>
        <taxon>Cellvibrionaceae</taxon>
        <taxon>Marinimicrobium</taxon>
    </lineage>
</organism>
<dbReference type="EMBL" id="RJUK01000001">
    <property type="protein sequence ID" value="ROQ19798.1"/>
    <property type="molecule type" value="Genomic_DNA"/>
</dbReference>
<dbReference type="AlphaFoldDB" id="A0A3N1NWY3"/>
<keyword evidence="2" id="KW-0812">Transmembrane</keyword>
<feature type="transmembrane region" description="Helical" evidence="2">
    <location>
        <begin position="112"/>
        <end position="133"/>
    </location>
</feature>
<feature type="transmembrane region" description="Helical" evidence="2">
    <location>
        <begin position="139"/>
        <end position="169"/>
    </location>
</feature>